<protein>
    <submittedName>
        <fullName evidence="1">Uncharacterized protein</fullName>
    </submittedName>
</protein>
<comment type="caution">
    <text evidence="1">The sequence shown here is derived from an EMBL/GenBank/DDBJ whole genome shotgun (WGS) entry which is preliminary data.</text>
</comment>
<gene>
    <name evidence="1" type="ORF">LCGC14_1771800</name>
</gene>
<feature type="non-terminal residue" evidence="1">
    <location>
        <position position="1"/>
    </location>
</feature>
<dbReference type="AlphaFoldDB" id="A0A0F9HKG8"/>
<sequence>KMAETNWREPEEPNRCRWCGEIIAPEELATLKIKTKAYHIKCKKHEPKNRVNKYD</sequence>
<dbReference type="EMBL" id="LAZR01016625">
    <property type="protein sequence ID" value="KKM03692.1"/>
    <property type="molecule type" value="Genomic_DNA"/>
</dbReference>
<accession>A0A0F9HKG8</accession>
<reference evidence="1" key="1">
    <citation type="journal article" date="2015" name="Nature">
        <title>Complex archaea that bridge the gap between prokaryotes and eukaryotes.</title>
        <authorList>
            <person name="Spang A."/>
            <person name="Saw J.H."/>
            <person name="Jorgensen S.L."/>
            <person name="Zaremba-Niedzwiedzka K."/>
            <person name="Martijn J."/>
            <person name="Lind A.E."/>
            <person name="van Eijk R."/>
            <person name="Schleper C."/>
            <person name="Guy L."/>
            <person name="Ettema T.J."/>
        </authorList>
    </citation>
    <scope>NUCLEOTIDE SEQUENCE</scope>
</reference>
<name>A0A0F9HKG8_9ZZZZ</name>
<evidence type="ECO:0000313" key="1">
    <source>
        <dbReference type="EMBL" id="KKM03692.1"/>
    </source>
</evidence>
<organism evidence="1">
    <name type="scientific">marine sediment metagenome</name>
    <dbReference type="NCBI Taxonomy" id="412755"/>
    <lineage>
        <taxon>unclassified sequences</taxon>
        <taxon>metagenomes</taxon>
        <taxon>ecological metagenomes</taxon>
    </lineage>
</organism>
<proteinExistence type="predicted"/>